<evidence type="ECO:0000256" key="2">
    <source>
        <dbReference type="SAM" id="SignalP"/>
    </source>
</evidence>
<protein>
    <submittedName>
        <fullName evidence="3">Uncharacterized protein</fullName>
    </submittedName>
</protein>
<dbReference type="Proteomes" id="UP000235371">
    <property type="component" value="Unassembled WGS sequence"/>
</dbReference>
<feature type="signal peptide" evidence="2">
    <location>
        <begin position="1"/>
        <end position="26"/>
    </location>
</feature>
<sequence length="181" mass="20606">MRQRDFCTLGLGLGSLLFSILTLVAGCRKGTLNDYAIAAYSYDLTDGVVYPPLNSTNSSIPYDVGPYAGLIGDDTHWRFFTVHFLSICGGYVGGTEDPEYGFLKWERRAAGWRFRTDDPFIVNFLSFDGRFPVNSTVPWIHHFEAVAWTAVAFIYVAFIWKLSDFMFQKEKRRRLLTTGQI</sequence>
<dbReference type="RefSeq" id="XP_024737751.1">
    <property type="nucleotide sequence ID" value="XM_024884778.1"/>
</dbReference>
<keyword evidence="1" id="KW-0472">Membrane</keyword>
<dbReference type="OrthoDB" id="3563694at2759"/>
<feature type="transmembrane region" description="Helical" evidence="1">
    <location>
        <begin position="145"/>
        <end position="163"/>
    </location>
</feature>
<dbReference type="EMBL" id="KZ613787">
    <property type="protein sequence ID" value="PMD60847.1"/>
    <property type="molecule type" value="Genomic_DNA"/>
</dbReference>
<evidence type="ECO:0000313" key="3">
    <source>
        <dbReference type="EMBL" id="PMD60847.1"/>
    </source>
</evidence>
<reference evidence="3 4" key="1">
    <citation type="submission" date="2016-04" db="EMBL/GenBank/DDBJ databases">
        <title>A degradative enzymes factory behind the ericoid mycorrhizal symbiosis.</title>
        <authorList>
            <consortium name="DOE Joint Genome Institute"/>
            <person name="Martino E."/>
            <person name="Morin E."/>
            <person name="Grelet G."/>
            <person name="Kuo A."/>
            <person name="Kohler A."/>
            <person name="Daghino S."/>
            <person name="Barry K."/>
            <person name="Choi C."/>
            <person name="Cichocki N."/>
            <person name="Clum A."/>
            <person name="Copeland A."/>
            <person name="Hainaut M."/>
            <person name="Haridas S."/>
            <person name="Labutti K."/>
            <person name="Lindquist E."/>
            <person name="Lipzen A."/>
            <person name="Khouja H.-R."/>
            <person name="Murat C."/>
            <person name="Ohm R."/>
            <person name="Olson A."/>
            <person name="Spatafora J."/>
            <person name="Veneault-Fourrey C."/>
            <person name="Henrissat B."/>
            <person name="Grigoriev I."/>
            <person name="Martin F."/>
            <person name="Perotto S."/>
        </authorList>
    </citation>
    <scope>NUCLEOTIDE SEQUENCE [LARGE SCALE GENOMIC DNA]</scope>
    <source>
        <strain evidence="3 4">E</strain>
    </source>
</reference>
<keyword evidence="1" id="KW-0812">Transmembrane</keyword>
<feature type="chain" id="PRO_5014458522" evidence="2">
    <location>
        <begin position="27"/>
        <end position="181"/>
    </location>
</feature>
<dbReference type="AlphaFoldDB" id="A0A2J6TCT7"/>
<dbReference type="GeneID" id="36592855"/>
<proteinExistence type="predicted"/>
<evidence type="ECO:0000313" key="4">
    <source>
        <dbReference type="Proteomes" id="UP000235371"/>
    </source>
</evidence>
<keyword evidence="2" id="KW-0732">Signal</keyword>
<dbReference type="PROSITE" id="PS51257">
    <property type="entry name" value="PROKAR_LIPOPROTEIN"/>
    <property type="match status" value="1"/>
</dbReference>
<keyword evidence="4" id="KW-1185">Reference proteome</keyword>
<accession>A0A2J6TCT7</accession>
<dbReference type="InParanoid" id="A0A2J6TCT7"/>
<evidence type="ECO:0000256" key="1">
    <source>
        <dbReference type="SAM" id="Phobius"/>
    </source>
</evidence>
<organism evidence="3 4">
    <name type="scientific">Hyaloscypha bicolor E</name>
    <dbReference type="NCBI Taxonomy" id="1095630"/>
    <lineage>
        <taxon>Eukaryota</taxon>
        <taxon>Fungi</taxon>
        <taxon>Dikarya</taxon>
        <taxon>Ascomycota</taxon>
        <taxon>Pezizomycotina</taxon>
        <taxon>Leotiomycetes</taxon>
        <taxon>Helotiales</taxon>
        <taxon>Hyaloscyphaceae</taxon>
        <taxon>Hyaloscypha</taxon>
        <taxon>Hyaloscypha bicolor</taxon>
    </lineage>
</organism>
<keyword evidence="1" id="KW-1133">Transmembrane helix</keyword>
<name>A0A2J6TCT7_9HELO</name>
<gene>
    <name evidence="3" type="ORF">K444DRAFT_642763</name>
</gene>